<evidence type="ECO:0000256" key="6">
    <source>
        <dbReference type="ARBA" id="ARBA00049244"/>
    </source>
</evidence>
<keyword evidence="2" id="KW-0808">Transferase</keyword>
<dbReference type="Pfam" id="PF00136">
    <property type="entry name" value="DNA_pol_B"/>
    <property type="match status" value="2"/>
</dbReference>
<dbReference type="PANTHER" id="PTHR10322:SF23">
    <property type="entry name" value="DNA POLYMERASE DELTA CATALYTIC SUBUNIT"/>
    <property type="match status" value="1"/>
</dbReference>
<feature type="domain" description="DNA-directed DNA polymerase family B multifunctional" evidence="7">
    <location>
        <begin position="484"/>
        <end position="538"/>
    </location>
</feature>
<dbReference type="EC" id="2.7.7.7" evidence="1"/>
<dbReference type="OrthoDB" id="2411376at2759"/>
<sequence length="710" mass="84051">QIYVYHIHNTCSSCYEICLSFSNEHVRNSIDNFDNTSFLRSLRFGFSIKDMLHSEDDLKKYDNEFEPESYEKIYRQPFDLTEKFTFLRLYYNTLKKRKEALKKIETKREEIPLERIEEFDKYYDTYSDNQTCYYRTVAYENDFELVGWYEINTSRIFNNMLITFKDIKKINYFEEPKFYYFTEILKHHHLENFVLKKARLLNIDDEFIRLLTKTKTTFQLNIQQVTVRVVDHDIDKDNLKYEFAGINMNNRKIKISPNETMKCEFMRIPRTVFLDFLVWAKKTFQTEITNTLDAVLKRCGLSGKIDLPYVPTKNSTDLRCMFVYVNEIKFKNNKQMLEKLSDQLSKLINIPFSDCLNTFEVSKSMLKDYAIELAYYSRITCVTISNIFTNGIGCLIRNLLSRYASSKKILVSSRRKGIVEQGMYDGGLVITPIKNIKRPVADVDFTLYYPHAIIQNNISLEKRVSKDSTNSHLNVVIDNDIVYVYGKTGYRYSPLYYKEVASSVTAFCQATLKIMINFVREQEFIVVYGDTDSIFYSLPELYFTELDTKYSDGLLSKKEYWEEQIKLIILHSKILEKNINEYLKQIMKSTYLKMAYEKTIYLFLIFRKKHYVAITYSDVPDLNNLNLLLKGLKIIKRNVSEFYKLVAKELIYSSLGFNKNFSIRQEKIDQKELVIQIITNYVNKKETLLDLFVLTAKFDPTYASVLAVDF</sequence>
<evidence type="ECO:0000256" key="1">
    <source>
        <dbReference type="ARBA" id="ARBA00012417"/>
    </source>
</evidence>
<comment type="caution">
    <text evidence="8">The sequence shown here is derived from an EMBL/GenBank/DDBJ whole genome shotgun (WGS) entry which is preliminary data.</text>
</comment>
<feature type="non-terminal residue" evidence="8">
    <location>
        <position position="710"/>
    </location>
</feature>
<keyword evidence="5" id="KW-0238">DNA-binding</keyword>
<dbReference type="GO" id="GO:0000166">
    <property type="term" value="F:nucleotide binding"/>
    <property type="evidence" value="ECO:0007669"/>
    <property type="project" value="InterPro"/>
</dbReference>
<dbReference type="InterPro" id="IPR050240">
    <property type="entry name" value="DNA_pol_type-B"/>
</dbReference>
<dbReference type="EMBL" id="CAJVQA010038057">
    <property type="protein sequence ID" value="CAG8810537.1"/>
    <property type="molecule type" value="Genomic_DNA"/>
</dbReference>
<evidence type="ECO:0000256" key="3">
    <source>
        <dbReference type="ARBA" id="ARBA00022695"/>
    </source>
</evidence>
<dbReference type="AlphaFoldDB" id="A0A9N9K5Z7"/>
<gene>
    <name evidence="8" type="ORF">CPELLU_LOCUS18600</name>
</gene>
<keyword evidence="4" id="KW-0239">DNA-directed DNA polymerase</keyword>
<protein>
    <recommendedName>
        <fullName evidence="1">DNA-directed DNA polymerase</fullName>
        <ecNumber evidence="1">2.7.7.7</ecNumber>
    </recommendedName>
</protein>
<reference evidence="8" key="1">
    <citation type="submission" date="2021-06" db="EMBL/GenBank/DDBJ databases">
        <authorList>
            <person name="Kallberg Y."/>
            <person name="Tangrot J."/>
            <person name="Rosling A."/>
        </authorList>
    </citation>
    <scope>NUCLEOTIDE SEQUENCE</scope>
    <source>
        <strain evidence="8">FL966</strain>
    </source>
</reference>
<dbReference type="GO" id="GO:0003677">
    <property type="term" value="F:DNA binding"/>
    <property type="evidence" value="ECO:0007669"/>
    <property type="project" value="UniProtKB-KW"/>
</dbReference>
<evidence type="ECO:0000256" key="5">
    <source>
        <dbReference type="ARBA" id="ARBA00023125"/>
    </source>
</evidence>
<feature type="domain" description="DNA-directed DNA polymerase family B multifunctional" evidence="7">
    <location>
        <begin position="384"/>
        <end position="475"/>
    </location>
</feature>
<evidence type="ECO:0000256" key="4">
    <source>
        <dbReference type="ARBA" id="ARBA00022932"/>
    </source>
</evidence>
<keyword evidence="9" id="KW-1185">Reference proteome</keyword>
<accession>A0A9N9K5Z7</accession>
<dbReference type="Gene3D" id="3.90.1600.10">
    <property type="entry name" value="Palm domain of DNA polymerase"/>
    <property type="match status" value="1"/>
</dbReference>
<dbReference type="GO" id="GO:0006261">
    <property type="term" value="P:DNA-templated DNA replication"/>
    <property type="evidence" value="ECO:0007669"/>
    <property type="project" value="TreeGrafter"/>
</dbReference>
<dbReference type="PANTHER" id="PTHR10322">
    <property type="entry name" value="DNA POLYMERASE CATALYTIC SUBUNIT"/>
    <property type="match status" value="1"/>
</dbReference>
<evidence type="ECO:0000313" key="8">
    <source>
        <dbReference type="EMBL" id="CAG8810537.1"/>
    </source>
</evidence>
<dbReference type="InterPro" id="IPR006134">
    <property type="entry name" value="DNA-dir_DNA_pol_B_multi_dom"/>
</dbReference>
<comment type="catalytic activity">
    <reaction evidence="6">
        <text>DNA(n) + a 2'-deoxyribonucleoside 5'-triphosphate = DNA(n+1) + diphosphate</text>
        <dbReference type="Rhea" id="RHEA:22508"/>
        <dbReference type="Rhea" id="RHEA-COMP:17339"/>
        <dbReference type="Rhea" id="RHEA-COMP:17340"/>
        <dbReference type="ChEBI" id="CHEBI:33019"/>
        <dbReference type="ChEBI" id="CHEBI:61560"/>
        <dbReference type="ChEBI" id="CHEBI:173112"/>
        <dbReference type="EC" id="2.7.7.7"/>
    </reaction>
</comment>
<dbReference type="InterPro" id="IPR043502">
    <property type="entry name" value="DNA/RNA_pol_sf"/>
</dbReference>
<proteinExistence type="predicted"/>
<keyword evidence="3" id="KW-0548">Nucleotidyltransferase</keyword>
<name>A0A9N9K5Z7_9GLOM</name>
<dbReference type="Proteomes" id="UP000789759">
    <property type="component" value="Unassembled WGS sequence"/>
</dbReference>
<dbReference type="SUPFAM" id="SSF56672">
    <property type="entry name" value="DNA/RNA polymerases"/>
    <property type="match status" value="1"/>
</dbReference>
<dbReference type="GO" id="GO:0003887">
    <property type="term" value="F:DNA-directed DNA polymerase activity"/>
    <property type="evidence" value="ECO:0007669"/>
    <property type="project" value="UniProtKB-KW"/>
</dbReference>
<feature type="non-terminal residue" evidence="8">
    <location>
        <position position="1"/>
    </location>
</feature>
<evidence type="ECO:0000259" key="7">
    <source>
        <dbReference type="Pfam" id="PF00136"/>
    </source>
</evidence>
<dbReference type="InterPro" id="IPR023211">
    <property type="entry name" value="DNA_pol_palm_dom_sf"/>
</dbReference>
<evidence type="ECO:0000256" key="2">
    <source>
        <dbReference type="ARBA" id="ARBA00022679"/>
    </source>
</evidence>
<evidence type="ECO:0000313" key="9">
    <source>
        <dbReference type="Proteomes" id="UP000789759"/>
    </source>
</evidence>
<organism evidence="8 9">
    <name type="scientific">Cetraspora pellucida</name>
    <dbReference type="NCBI Taxonomy" id="1433469"/>
    <lineage>
        <taxon>Eukaryota</taxon>
        <taxon>Fungi</taxon>
        <taxon>Fungi incertae sedis</taxon>
        <taxon>Mucoromycota</taxon>
        <taxon>Glomeromycotina</taxon>
        <taxon>Glomeromycetes</taxon>
        <taxon>Diversisporales</taxon>
        <taxon>Gigasporaceae</taxon>
        <taxon>Cetraspora</taxon>
    </lineage>
</organism>